<dbReference type="OrthoDB" id="645383at2"/>
<evidence type="ECO:0008006" key="3">
    <source>
        <dbReference type="Google" id="ProtNLM"/>
    </source>
</evidence>
<protein>
    <recommendedName>
        <fullName evidence="3">Nucleotidyltransferase domain-containing protein</fullName>
    </recommendedName>
</protein>
<accession>A0A1I0NME9</accession>
<proteinExistence type="predicted"/>
<dbReference type="AlphaFoldDB" id="A0A1I0NME9"/>
<dbReference type="EMBL" id="FOIR01000001">
    <property type="protein sequence ID" value="SEW02564.1"/>
    <property type="molecule type" value="Genomic_DNA"/>
</dbReference>
<name>A0A1I0NME9_9BACT</name>
<reference evidence="2" key="1">
    <citation type="submission" date="2016-10" db="EMBL/GenBank/DDBJ databases">
        <authorList>
            <person name="Varghese N."/>
            <person name="Submissions S."/>
        </authorList>
    </citation>
    <scope>NUCLEOTIDE SEQUENCE [LARGE SCALE GENOMIC DNA]</scope>
    <source>
        <strain evidence="2">CGMCC 1.12402</strain>
    </source>
</reference>
<gene>
    <name evidence="1" type="ORF">SAMN05216290_1317</name>
</gene>
<dbReference type="GeneID" id="99986047"/>
<evidence type="ECO:0000313" key="1">
    <source>
        <dbReference type="EMBL" id="SEW02564.1"/>
    </source>
</evidence>
<sequence length="311" mass="36067">MDISLSNVELAIIRTLAYYQLFKHPLLESEISRNLGVSIDEKASIREQLKLLKQRGAILEINEHYLLEGDVTNVLRRKEGETRAKKMFNVAKRYSSLIYLFPFVRGVFISGSLSKGSISEDADIDYFIVTKTNRLWITRTMLVAFKRIFLLGSKRHFCVNYFVDEDNLIIPDQNVFTATEISTLIPMHGNSVCHNFLNANAWIKDVFPNMETKQFTLKKDNLLKRFSKNIVESFFLSVISEPLDKFFMKKTYQRWTSLYSSSLSKDDFEVAFRTHRGTSKNHDKNYQKRVLETIDANFNQALIKIGQNSNA</sequence>
<dbReference type="Proteomes" id="UP000199437">
    <property type="component" value="Unassembled WGS sequence"/>
</dbReference>
<dbReference type="RefSeq" id="WP_090257713.1">
    <property type="nucleotide sequence ID" value="NZ_FOIR01000001.1"/>
</dbReference>
<organism evidence="1 2">
    <name type="scientific">Roseivirga pacifica</name>
    <dbReference type="NCBI Taxonomy" id="1267423"/>
    <lineage>
        <taxon>Bacteria</taxon>
        <taxon>Pseudomonadati</taxon>
        <taxon>Bacteroidota</taxon>
        <taxon>Cytophagia</taxon>
        <taxon>Cytophagales</taxon>
        <taxon>Roseivirgaceae</taxon>
        <taxon>Roseivirga</taxon>
    </lineage>
</organism>
<dbReference type="STRING" id="1267423.SAMN05216290_1317"/>
<keyword evidence="2" id="KW-1185">Reference proteome</keyword>
<evidence type="ECO:0000313" key="2">
    <source>
        <dbReference type="Proteomes" id="UP000199437"/>
    </source>
</evidence>